<keyword evidence="2" id="KW-1185">Reference proteome</keyword>
<accession>A0ABW8TSZ2</accession>
<comment type="caution">
    <text evidence="1">The sequence shown here is derived from an EMBL/GenBank/DDBJ whole genome shotgun (WGS) entry which is preliminary data.</text>
</comment>
<evidence type="ECO:0000313" key="2">
    <source>
        <dbReference type="Proteomes" id="UP001623661"/>
    </source>
</evidence>
<name>A0ABW8TSZ2_9CLOT</name>
<dbReference type="Proteomes" id="UP001623661">
    <property type="component" value="Unassembled WGS sequence"/>
</dbReference>
<organism evidence="1 2">
    <name type="scientific">Candidatus Clostridium radicumherbarum</name>
    <dbReference type="NCBI Taxonomy" id="3381662"/>
    <lineage>
        <taxon>Bacteria</taxon>
        <taxon>Bacillati</taxon>
        <taxon>Bacillota</taxon>
        <taxon>Clostridia</taxon>
        <taxon>Eubacteriales</taxon>
        <taxon>Clostridiaceae</taxon>
        <taxon>Clostridium</taxon>
    </lineage>
</organism>
<protein>
    <submittedName>
        <fullName evidence="1">Uncharacterized protein</fullName>
    </submittedName>
</protein>
<dbReference type="EMBL" id="JBJHZY010000002">
    <property type="protein sequence ID" value="MFL0268824.1"/>
    <property type="molecule type" value="Genomic_DNA"/>
</dbReference>
<evidence type="ECO:0000313" key="1">
    <source>
        <dbReference type="EMBL" id="MFL0268824.1"/>
    </source>
</evidence>
<proteinExistence type="predicted"/>
<gene>
    <name evidence="1" type="ORF">ACJDUH_12045</name>
</gene>
<dbReference type="RefSeq" id="WP_406765446.1">
    <property type="nucleotide sequence ID" value="NZ_JBJHZY010000002.1"/>
</dbReference>
<reference evidence="1 2" key="1">
    <citation type="submission" date="2024-11" db="EMBL/GenBank/DDBJ databases">
        <authorList>
            <person name="Heng Y.C."/>
            <person name="Lim A.C.H."/>
            <person name="Lee J.K.Y."/>
            <person name="Kittelmann S."/>
        </authorList>
    </citation>
    <scope>NUCLEOTIDE SEQUENCE [LARGE SCALE GENOMIC DNA]</scope>
    <source>
        <strain evidence="1 2">WILCCON 0202</strain>
    </source>
</reference>
<sequence>MSEIKYKLEVNNKLITSVVNLKEISTSSIINECISLYFERSNEELKVSIKNIGSASILLNKLHLELFSTRDFKKTNIIINPKTIYEKMSSVHIDRVNESERIQSYLFETLIDNENNNCRFFGFLGSRYSRNNIENVLNKNEFHVEAVYNFINYELKHEEELMLDSLFITEGQDIFPLFNSFMDKMLINNDLRNDNDLKAKLESSSVYSILYTYKVNSSTLKIDNKPVYLKVNKKKLYAVDISTEEGRNKVFSNANAVINKVSLLDINGIGQYISIIEEHKLFNAHYELSRLLTFIKSRFEEYRFFSDDYPLGLLNFKVTVENRIFDFEEHKGLLSQLTKKDNNNINYDFFFKLLMQRIISYSHKSFSTSNKKINELMTIILSGANINSLANKNLLAMALDIGNNFAVIPYAGRNKVFGLLLTGTENMYIAVFNFENKGAKFYCDLESQAYIHEADGVATEVYSDNNYLISDGKLYIRNVPSMDCCLFKKALNKTA</sequence>